<comment type="caution">
    <text evidence="1">The sequence shown here is derived from an EMBL/GenBank/DDBJ whole genome shotgun (WGS) entry which is preliminary data.</text>
</comment>
<evidence type="ECO:0000313" key="1">
    <source>
        <dbReference type="EMBL" id="MSS38388.1"/>
    </source>
</evidence>
<accession>A0A7X2NP87</accession>
<dbReference type="RefSeq" id="WP_007488519.1">
    <property type="nucleotide sequence ID" value="NZ_VUMD01000024.1"/>
</dbReference>
<organism evidence="1 2">
    <name type="scientific">Clostridium porci</name>
    <dbReference type="NCBI Taxonomy" id="2605778"/>
    <lineage>
        <taxon>Bacteria</taxon>
        <taxon>Bacillati</taxon>
        <taxon>Bacillota</taxon>
        <taxon>Clostridia</taxon>
        <taxon>Eubacteriales</taxon>
        <taxon>Clostridiaceae</taxon>
        <taxon>Clostridium</taxon>
    </lineage>
</organism>
<name>A0A7X2NP87_9CLOT</name>
<evidence type="ECO:0000313" key="2">
    <source>
        <dbReference type="Proteomes" id="UP000429958"/>
    </source>
</evidence>
<sequence>MTKKEIEKGTGLLLAAVSGCEQMVELLRAAVHYCYEQEKTAKNLTPKGYAGFTRIHHIWTEGIPDVPKLFMGSPIQDRDMARGTLMALFLSTTVFPAETIQIPVYAETCVLLDDLMAGGWYA</sequence>
<protein>
    <submittedName>
        <fullName evidence="1">Uncharacterized protein</fullName>
    </submittedName>
</protein>
<gene>
    <name evidence="1" type="ORF">FYJ39_18100</name>
</gene>
<keyword evidence="2" id="KW-1185">Reference proteome</keyword>
<dbReference type="PROSITE" id="PS51257">
    <property type="entry name" value="PROKAR_LIPOPROTEIN"/>
    <property type="match status" value="1"/>
</dbReference>
<dbReference type="Proteomes" id="UP000429958">
    <property type="component" value="Unassembled WGS sequence"/>
</dbReference>
<proteinExistence type="predicted"/>
<reference evidence="1 2" key="1">
    <citation type="submission" date="2019-08" db="EMBL/GenBank/DDBJ databases">
        <title>In-depth cultivation of the pig gut microbiome towards novel bacterial diversity and tailored functional studies.</title>
        <authorList>
            <person name="Wylensek D."/>
            <person name="Hitch T.C.A."/>
            <person name="Clavel T."/>
        </authorList>
    </citation>
    <scope>NUCLEOTIDE SEQUENCE [LARGE SCALE GENOMIC DNA]</scope>
    <source>
        <strain evidence="1 2">WCA-389-WT-23D1</strain>
    </source>
</reference>
<dbReference type="EMBL" id="VUMD01000024">
    <property type="protein sequence ID" value="MSS38388.1"/>
    <property type="molecule type" value="Genomic_DNA"/>
</dbReference>
<dbReference type="AlphaFoldDB" id="A0A7X2NP87"/>
<dbReference type="GeneID" id="63974188"/>